<keyword evidence="3" id="KW-0274">FAD</keyword>
<evidence type="ECO:0000256" key="3">
    <source>
        <dbReference type="ARBA" id="ARBA00022827"/>
    </source>
</evidence>
<gene>
    <name evidence="7" type="ORF">ThesuDRAFT_01473</name>
</gene>
<dbReference type="AlphaFoldDB" id="K6Q3P9"/>
<evidence type="ECO:0000256" key="1">
    <source>
        <dbReference type="ARBA" id="ARBA00001974"/>
    </source>
</evidence>
<comment type="caution">
    <text evidence="7">The sequence shown here is derived from an EMBL/GenBank/DDBJ whole genome shotgun (WGS) entry which is preliminary data.</text>
</comment>
<comment type="cofactor">
    <cofactor evidence="1">
        <name>FAD</name>
        <dbReference type="ChEBI" id="CHEBI:57692"/>
    </cofactor>
</comment>
<dbReference type="RefSeq" id="WP_006903743.1">
    <property type="nucleotide sequence ID" value="NZ_JH976535.1"/>
</dbReference>
<dbReference type="GO" id="GO:0016491">
    <property type="term" value="F:oxidoreductase activity"/>
    <property type="evidence" value="ECO:0007669"/>
    <property type="project" value="UniProtKB-KW"/>
</dbReference>
<name>K6Q3P9_9FIRM</name>
<dbReference type="InterPro" id="IPR004113">
    <property type="entry name" value="FAD-bd_oxidored_4_C"/>
</dbReference>
<dbReference type="STRING" id="867903.ThesuDRAFT_01473"/>
<keyword evidence="2" id="KW-0285">Flavoprotein</keyword>
<dbReference type="Gene3D" id="3.30.465.10">
    <property type="match status" value="1"/>
</dbReference>
<dbReference type="InterPro" id="IPR016169">
    <property type="entry name" value="FAD-bd_PCMH_sub2"/>
</dbReference>
<reference evidence="7" key="2">
    <citation type="submission" date="2012-10" db="EMBL/GenBank/DDBJ databases">
        <title>Improved high-quality draft of Thermaerobacter subterraneus C21, DSM 13965.</title>
        <authorList>
            <consortium name="DOE Joint Genome Institute"/>
            <person name="Eisen J."/>
            <person name="Huntemann M."/>
            <person name="Wei C.-L."/>
            <person name="Han J."/>
            <person name="Detter J.C."/>
            <person name="Han C."/>
            <person name="Tapia R."/>
            <person name="Chen A."/>
            <person name="Kyrpides N."/>
            <person name="Mavromatis K."/>
            <person name="Markowitz V."/>
            <person name="Szeto E."/>
            <person name="Ivanova N."/>
            <person name="Mikhailova N."/>
            <person name="Ovchinnikova G."/>
            <person name="Pagani I."/>
            <person name="Pati A."/>
            <person name="Goodwin L."/>
            <person name="Nordberg H.P."/>
            <person name="Cantor M.N."/>
            <person name="Hua S.X."/>
            <person name="Woyke T."/>
            <person name="Eisen J."/>
            <person name="Klenk H.-P."/>
        </authorList>
    </citation>
    <scope>NUCLEOTIDE SEQUENCE [LARGE SCALE GENOMIC DNA]</scope>
    <source>
        <strain evidence="7">DSM 13965</strain>
    </source>
</reference>
<protein>
    <submittedName>
        <fullName evidence="7">FAD/FMN-dependent dehydrogenase</fullName>
    </submittedName>
</protein>
<sequence length="523" mass="52830">MSEPLPAAAPAGGPVARPSTLEELAALVREAARVFPRGGGTKAAQPAFPAGEDQSRPAWPGFPGPAGPGPAGQPVPAAQGLGGPAGDRHQSPEGGRGPTGVLVVDTTGLAGVVDYDPAEFTVTARAGTRVAVLEELLARHGQYLPFDPLLVRAGATLGGTVATGVSGPCRMRYGGVRDFVLGVTLVDGRGQVARGGGRVVKNAAGYDLPKFLCGSLGRFGILAELTFKVFPRPEAFATACFAFPSAEEAAAALAAVYRSPLEPHALEVAGPGVMMRQAAGAAGAPAGLEGFGQAYTLLVRVGGPAAILPAWVDRVVTVVGGAAAARRAEILQGEPEEQLWQRLRELAWTAAEGDPGPPVPAAGPAPEASRAPVAGPAPAAPAVPAAGAAGPGRSPEEGGPEGSHRGPDLLRLYSRPGLLPALDALLRRHGAVVLHTQAGTAAWALFPQAPGAGERARLLAELAGLGIPVLCWRGHGWASQPPPAFAVPPAGTAVARALKQVFDPHGRFLDLPWAEPPAGSPPG</sequence>
<dbReference type="Pfam" id="PF02913">
    <property type="entry name" value="FAD-oxidase_C"/>
    <property type="match status" value="1"/>
</dbReference>
<reference evidence="7" key="1">
    <citation type="submission" date="2010-10" db="EMBL/GenBank/DDBJ databases">
        <authorList>
            <consortium name="US DOE Joint Genome Institute (JGI-PGF)"/>
            <person name="Lucas S."/>
            <person name="Copeland A."/>
            <person name="Lapidus A."/>
            <person name="Bruce D."/>
            <person name="Goodwin L."/>
            <person name="Pitluck S."/>
            <person name="Kyrpides N."/>
            <person name="Mavromatis K."/>
            <person name="Detter J.C."/>
            <person name="Han C."/>
            <person name="Land M."/>
            <person name="Hauser L."/>
            <person name="Markowitz V."/>
            <person name="Cheng J.-F."/>
            <person name="Hugenholtz P."/>
            <person name="Woyke T."/>
            <person name="Wu D."/>
            <person name="Pukall R."/>
            <person name="Wahrenburg C."/>
            <person name="Brambilla E."/>
            <person name="Klenk H.-P."/>
            <person name="Eisen J.A."/>
        </authorList>
    </citation>
    <scope>NUCLEOTIDE SEQUENCE [LARGE SCALE GENOMIC DNA]</scope>
    <source>
        <strain evidence="7">DSM 13965</strain>
    </source>
</reference>
<dbReference type="EMBL" id="AENY02000002">
    <property type="protein sequence ID" value="EKP95714.1"/>
    <property type="molecule type" value="Genomic_DNA"/>
</dbReference>
<evidence type="ECO:0000313" key="7">
    <source>
        <dbReference type="EMBL" id="EKP95714.1"/>
    </source>
</evidence>
<accession>K6Q3P9</accession>
<dbReference type="InterPro" id="IPR036318">
    <property type="entry name" value="FAD-bd_PCMH-like_sf"/>
</dbReference>
<dbReference type="SUPFAM" id="SSF56176">
    <property type="entry name" value="FAD-binding/transporter-associated domain-like"/>
    <property type="match status" value="1"/>
</dbReference>
<dbReference type="SUPFAM" id="SSF55103">
    <property type="entry name" value="FAD-linked oxidases, C-terminal domain"/>
    <property type="match status" value="1"/>
</dbReference>
<dbReference type="Pfam" id="PF01565">
    <property type="entry name" value="FAD_binding_4"/>
    <property type="match status" value="1"/>
</dbReference>
<evidence type="ECO:0000256" key="5">
    <source>
        <dbReference type="SAM" id="MobiDB-lite"/>
    </source>
</evidence>
<feature type="region of interest" description="Disordered" evidence="5">
    <location>
        <begin position="36"/>
        <end position="98"/>
    </location>
</feature>
<feature type="region of interest" description="Disordered" evidence="5">
    <location>
        <begin position="351"/>
        <end position="409"/>
    </location>
</feature>
<dbReference type="PANTHER" id="PTHR11748">
    <property type="entry name" value="D-LACTATE DEHYDROGENASE"/>
    <property type="match status" value="1"/>
</dbReference>
<dbReference type="HOGENOM" id="CLU_017779_0_1_9"/>
<feature type="compositionally biased region" description="Low complexity" evidence="5">
    <location>
        <begin position="364"/>
        <end position="393"/>
    </location>
</feature>
<keyword evidence="4" id="KW-0560">Oxidoreductase</keyword>
<keyword evidence="8" id="KW-1185">Reference proteome</keyword>
<dbReference type="InterPro" id="IPR016166">
    <property type="entry name" value="FAD-bd_PCMH"/>
</dbReference>
<evidence type="ECO:0000259" key="6">
    <source>
        <dbReference type="PROSITE" id="PS51387"/>
    </source>
</evidence>
<proteinExistence type="predicted"/>
<dbReference type="PANTHER" id="PTHR11748:SF103">
    <property type="entry name" value="GLYCOLATE OXIDASE SUBUNIT GLCE"/>
    <property type="match status" value="1"/>
</dbReference>
<evidence type="ECO:0000313" key="8">
    <source>
        <dbReference type="Proteomes" id="UP000005710"/>
    </source>
</evidence>
<organism evidence="7 8">
    <name type="scientific">Thermaerobacter subterraneus DSM 13965</name>
    <dbReference type="NCBI Taxonomy" id="867903"/>
    <lineage>
        <taxon>Bacteria</taxon>
        <taxon>Bacillati</taxon>
        <taxon>Bacillota</taxon>
        <taxon>Clostridia</taxon>
        <taxon>Eubacteriales</taxon>
        <taxon>Clostridiales Family XVII. Incertae Sedis</taxon>
        <taxon>Thermaerobacter</taxon>
    </lineage>
</organism>
<evidence type="ECO:0000256" key="2">
    <source>
        <dbReference type="ARBA" id="ARBA00022630"/>
    </source>
</evidence>
<dbReference type="GO" id="GO:0071949">
    <property type="term" value="F:FAD binding"/>
    <property type="evidence" value="ECO:0007669"/>
    <property type="project" value="InterPro"/>
</dbReference>
<dbReference type="eggNOG" id="COG0277">
    <property type="taxonomic scope" value="Bacteria"/>
</dbReference>
<feature type="domain" description="FAD-binding PCMH-type" evidence="6">
    <location>
        <begin position="8"/>
        <end position="232"/>
    </location>
</feature>
<dbReference type="Proteomes" id="UP000005710">
    <property type="component" value="Unassembled WGS sequence"/>
</dbReference>
<dbReference type="InterPro" id="IPR006094">
    <property type="entry name" value="Oxid_FAD_bind_N"/>
</dbReference>
<dbReference type="PROSITE" id="PS51387">
    <property type="entry name" value="FAD_PCMH"/>
    <property type="match status" value="1"/>
</dbReference>
<evidence type="ECO:0000256" key="4">
    <source>
        <dbReference type="ARBA" id="ARBA00023002"/>
    </source>
</evidence>
<feature type="compositionally biased region" description="Pro residues" evidence="5">
    <location>
        <begin position="60"/>
        <end position="73"/>
    </location>
</feature>
<dbReference type="InterPro" id="IPR016164">
    <property type="entry name" value="FAD-linked_Oxase-like_C"/>
</dbReference>